<organism evidence="2 3">
    <name type="scientific">Flavobacterium croceum DSM 17960</name>
    <dbReference type="NCBI Taxonomy" id="1121886"/>
    <lineage>
        <taxon>Bacteria</taxon>
        <taxon>Pseudomonadati</taxon>
        <taxon>Bacteroidota</taxon>
        <taxon>Flavobacteriia</taxon>
        <taxon>Flavobacteriales</taxon>
        <taxon>Flavobacteriaceae</taxon>
        <taxon>Flavobacterium</taxon>
    </lineage>
</organism>
<dbReference type="OrthoDB" id="704821at2"/>
<dbReference type="Proteomes" id="UP000237056">
    <property type="component" value="Unassembled WGS sequence"/>
</dbReference>
<dbReference type="RefSeq" id="WP_103724759.1">
    <property type="nucleotide sequence ID" value="NZ_PQNY01000001.1"/>
</dbReference>
<dbReference type="EMBL" id="PQNY01000001">
    <property type="protein sequence ID" value="POS03012.1"/>
    <property type="molecule type" value="Genomic_DNA"/>
</dbReference>
<comment type="caution">
    <text evidence="2">The sequence shown here is derived from an EMBL/GenBank/DDBJ whole genome shotgun (WGS) entry which is preliminary data.</text>
</comment>
<reference evidence="2 3" key="1">
    <citation type="submission" date="2018-01" db="EMBL/GenBank/DDBJ databases">
        <title>Genomic Encyclopedia of Type Strains, Phase I: the one thousand microbial genomes (KMG-I) project.</title>
        <authorList>
            <person name="Goeker M."/>
        </authorList>
    </citation>
    <scope>NUCLEOTIDE SEQUENCE [LARGE SCALE GENOMIC DNA]</scope>
    <source>
        <strain evidence="2 3">DSM 17960</strain>
    </source>
</reference>
<keyword evidence="3" id="KW-1185">Reference proteome</keyword>
<evidence type="ECO:0000313" key="2">
    <source>
        <dbReference type="EMBL" id="POS03012.1"/>
    </source>
</evidence>
<sequence length="223" mass="24045">MKKIFFTILTYSVFSTSVAQTEKNVGDFTKVTVFDQIDVTLIKSTENKVVLSGNYANEVQLVNKNGELKIRMPLTKLLKGDNVSATVYFKNIEAVEANEGSIVGSEYRFQNTSFDVIAKEGSTININVAVEKLNVRVANGSTVEISGSATNQDVLVNSGGIYTAQELKTNQTTSTVNAGGEADIYATDFVDAKVRAGGVITIYGKPKQINQKIIAGGIIEEAK</sequence>
<evidence type="ECO:0000313" key="3">
    <source>
        <dbReference type="Proteomes" id="UP000237056"/>
    </source>
</evidence>
<accession>A0A2S4NBD6</accession>
<dbReference type="AlphaFoldDB" id="A0A2S4NBD6"/>
<dbReference type="Pfam" id="PF10988">
    <property type="entry name" value="DUF2807"/>
    <property type="match status" value="1"/>
</dbReference>
<proteinExistence type="predicted"/>
<gene>
    <name evidence="2" type="ORF">Q361_101111</name>
</gene>
<dbReference type="InterPro" id="IPR021255">
    <property type="entry name" value="DUF2807"/>
</dbReference>
<dbReference type="Gene3D" id="2.160.20.120">
    <property type="match status" value="1"/>
</dbReference>
<name>A0A2S4NBD6_9FLAO</name>
<protein>
    <submittedName>
        <fullName evidence="2">Putative autotransporter adhesin-like protein</fullName>
    </submittedName>
</protein>
<evidence type="ECO:0000259" key="1">
    <source>
        <dbReference type="Pfam" id="PF10988"/>
    </source>
</evidence>
<feature type="domain" description="Putative auto-transporter adhesin head GIN" evidence="1">
    <location>
        <begin position="27"/>
        <end position="206"/>
    </location>
</feature>